<dbReference type="PANTHER" id="PTHR23076">
    <property type="entry name" value="METALLOPROTEASE M41 FTSH"/>
    <property type="match status" value="1"/>
</dbReference>
<dbReference type="EMBL" id="JAGMWT010000002">
    <property type="protein sequence ID" value="KAH7135888.1"/>
    <property type="molecule type" value="Genomic_DNA"/>
</dbReference>
<comment type="similarity">
    <text evidence="4">In the N-terminal section; belongs to the AAA ATPase family.</text>
</comment>
<keyword evidence="10" id="KW-0067">ATP-binding</keyword>
<evidence type="ECO:0000256" key="2">
    <source>
        <dbReference type="ARBA" id="ARBA00004370"/>
    </source>
</evidence>
<dbReference type="FunFam" id="3.40.50.300:FF:000175">
    <property type="entry name" value="ATP-dependent zinc metalloprotease FTSH 4"/>
    <property type="match status" value="1"/>
</dbReference>
<keyword evidence="15" id="KW-1133">Transmembrane helix</keyword>
<dbReference type="Gene3D" id="3.40.50.300">
    <property type="entry name" value="P-loop containing nucleotide triphosphate hydrolases"/>
    <property type="match status" value="1"/>
</dbReference>
<evidence type="ECO:0000256" key="7">
    <source>
        <dbReference type="ARBA" id="ARBA00022741"/>
    </source>
</evidence>
<dbReference type="Gene3D" id="1.20.58.760">
    <property type="entry name" value="Peptidase M41"/>
    <property type="match status" value="1"/>
</dbReference>
<dbReference type="Gene3D" id="1.10.8.60">
    <property type="match status" value="1"/>
</dbReference>
<keyword evidence="5 17" id="KW-0645">Protease</keyword>
<keyword evidence="8" id="KW-0378">Hydrolase</keyword>
<dbReference type="Pfam" id="PF00004">
    <property type="entry name" value="AAA"/>
    <property type="match status" value="1"/>
</dbReference>
<evidence type="ECO:0000256" key="8">
    <source>
        <dbReference type="ARBA" id="ARBA00022801"/>
    </source>
</evidence>
<keyword evidence="11" id="KW-0482">Metalloprotease</keyword>
<evidence type="ECO:0000256" key="14">
    <source>
        <dbReference type="SAM" id="MobiDB-lite"/>
    </source>
</evidence>
<feature type="region of interest" description="Disordered" evidence="14">
    <location>
        <begin position="777"/>
        <end position="810"/>
    </location>
</feature>
<dbReference type="InterPro" id="IPR003959">
    <property type="entry name" value="ATPase_AAA_core"/>
</dbReference>
<dbReference type="InterPro" id="IPR005936">
    <property type="entry name" value="FtsH"/>
</dbReference>
<dbReference type="InterPro" id="IPR000642">
    <property type="entry name" value="Peptidase_M41"/>
</dbReference>
<dbReference type="AlphaFoldDB" id="A0A9P9IUG3"/>
<dbReference type="FunFam" id="1.10.8.60:FF:000001">
    <property type="entry name" value="ATP-dependent zinc metalloprotease FtsH"/>
    <property type="match status" value="1"/>
</dbReference>
<name>A0A9P9IUG3_9PLEO</name>
<dbReference type="GO" id="GO:0016887">
    <property type="term" value="F:ATP hydrolysis activity"/>
    <property type="evidence" value="ECO:0007669"/>
    <property type="project" value="InterPro"/>
</dbReference>
<dbReference type="GO" id="GO:0004222">
    <property type="term" value="F:metalloendopeptidase activity"/>
    <property type="evidence" value="ECO:0007669"/>
    <property type="project" value="InterPro"/>
</dbReference>
<dbReference type="GO" id="GO:0004176">
    <property type="term" value="F:ATP-dependent peptidase activity"/>
    <property type="evidence" value="ECO:0007669"/>
    <property type="project" value="InterPro"/>
</dbReference>
<evidence type="ECO:0000256" key="9">
    <source>
        <dbReference type="ARBA" id="ARBA00022833"/>
    </source>
</evidence>
<dbReference type="GO" id="GO:0006515">
    <property type="term" value="P:protein quality control for misfolded or incompletely synthesized proteins"/>
    <property type="evidence" value="ECO:0007669"/>
    <property type="project" value="TreeGrafter"/>
</dbReference>
<keyword evidence="7" id="KW-0547">Nucleotide-binding</keyword>
<dbReference type="InterPro" id="IPR037219">
    <property type="entry name" value="Peptidase_M41-like"/>
</dbReference>
<organism evidence="17 18">
    <name type="scientific">Dendryphion nanum</name>
    <dbReference type="NCBI Taxonomy" id="256645"/>
    <lineage>
        <taxon>Eukaryota</taxon>
        <taxon>Fungi</taxon>
        <taxon>Dikarya</taxon>
        <taxon>Ascomycota</taxon>
        <taxon>Pezizomycotina</taxon>
        <taxon>Dothideomycetes</taxon>
        <taxon>Pleosporomycetidae</taxon>
        <taxon>Pleosporales</taxon>
        <taxon>Torulaceae</taxon>
        <taxon>Dendryphion</taxon>
    </lineage>
</organism>
<dbReference type="PANTHER" id="PTHR23076:SF97">
    <property type="entry name" value="ATP-DEPENDENT ZINC METALLOPROTEASE YME1L1"/>
    <property type="match status" value="1"/>
</dbReference>
<evidence type="ECO:0000256" key="4">
    <source>
        <dbReference type="ARBA" id="ARBA00010550"/>
    </source>
</evidence>
<feature type="compositionally biased region" description="Pro residues" evidence="14">
    <location>
        <begin position="795"/>
        <end position="804"/>
    </location>
</feature>
<feature type="domain" description="AAA+ ATPase" evidence="16">
    <location>
        <begin position="374"/>
        <end position="510"/>
    </location>
</feature>
<dbReference type="Proteomes" id="UP000700596">
    <property type="component" value="Unassembled WGS sequence"/>
</dbReference>
<dbReference type="SUPFAM" id="SSF52540">
    <property type="entry name" value="P-loop containing nucleoside triphosphate hydrolases"/>
    <property type="match status" value="1"/>
</dbReference>
<dbReference type="GO" id="GO:0007005">
    <property type="term" value="P:mitochondrion organization"/>
    <property type="evidence" value="ECO:0007669"/>
    <property type="project" value="TreeGrafter"/>
</dbReference>
<dbReference type="InterPro" id="IPR041569">
    <property type="entry name" value="AAA_lid_3"/>
</dbReference>
<sequence>MAFQTSTTTVQSIASITTELWPTMSAVLKSPWQTFGRHATSSAAASPRPVTRPDIAGLEIQERTRSSLPEFLQSTHSSALRPAYAAATSLEAPTVSGIMSTVPHGALRLWNPIPRTFSFTSSLARQYSTISRKGPLSQLRPVASVGNVGLALAQRRSVFGGPSQNTLARLEQAANNNPGSATAQAQFYSALLRANMPQIVVDRHRTGQFASNTTVESYVQKASNTLGQSDSGSQNLQAGNSNLTPQQLQALGQAVGAHVGGAQVGKTKGGSGLKSDPLYVVIEESMWSTIFKWARWLLGFGLAAYVALILITLFVETSGVLKKVGGGTTAEVRPEHQNARFTDVHGCDEAKEELQDVIDFLKNPERYNKLGGRLPKGVLLIGPPGTGKTLLARAVAGEAGVPFFYMSGSEFDEVYVGVGAKRVRELFSAARSKAPAIVFIDELDAVGGKRQSRDANYHRQTLNQLLNDLDGFDQTTGVIFIAATNHPEILDKALLRPGRFDRHISVELPDVRGRMAILKHHMKKIRLDPGVDLTKIARGTPGFSGAELENLANTAAIRASKHLSKFVTVDDMEWAKDKIMMGAERTSRAVPLKDKLQTAYHEGGHTLVGLFTKGYKEVHKATILPRGHAAGITFFLPHEEQHRSKGQYVVDLQVAMGGRMAEEIVYGQDNVGDGASGDIQQATSTAYAMVTSFGFSEALGNVDFRSNYDQVSPETKRLIDNEVRRLIDEAKESARQILQSKRKELDLLAQALVQYETLDKEEILKVIKGEKLPDRLQSMPDADLKLPDISTPHVVVPPPAPPTGPTDVPA</sequence>
<dbReference type="Pfam" id="PF01434">
    <property type="entry name" value="Peptidase_M41"/>
    <property type="match status" value="1"/>
</dbReference>
<evidence type="ECO:0000256" key="10">
    <source>
        <dbReference type="ARBA" id="ARBA00022840"/>
    </source>
</evidence>
<evidence type="ECO:0000259" key="16">
    <source>
        <dbReference type="SMART" id="SM00382"/>
    </source>
</evidence>
<dbReference type="CDD" id="cd19501">
    <property type="entry name" value="RecA-like_FtsH"/>
    <property type="match status" value="1"/>
</dbReference>
<feature type="transmembrane region" description="Helical" evidence="15">
    <location>
        <begin position="296"/>
        <end position="315"/>
    </location>
</feature>
<keyword evidence="15" id="KW-0812">Transmembrane</keyword>
<evidence type="ECO:0000256" key="15">
    <source>
        <dbReference type="SAM" id="Phobius"/>
    </source>
</evidence>
<dbReference type="Pfam" id="PF17862">
    <property type="entry name" value="AAA_lid_3"/>
    <property type="match status" value="1"/>
</dbReference>
<keyword evidence="6" id="KW-0479">Metal-binding</keyword>
<comment type="subcellular location">
    <subcellularLocation>
        <location evidence="2">Membrane</location>
    </subcellularLocation>
</comment>
<comment type="similarity">
    <text evidence="3">In the C-terminal section; belongs to the peptidase M41 family.</text>
</comment>
<keyword evidence="13" id="KW-0175">Coiled coil</keyword>
<feature type="coiled-coil region" evidence="13">
    <location>
        <begin position="731"/>
        <end position="758"/>
    </location>
</feature>
<evidence type="ECO:0000256" key="5">
    <source>
        <dbReference type="ARBA" id="ARBA00022670"/>
    </source>
</evidence>
<gene>
    <name evidence="17" type="ORF">B0J11DRAFT_173920</name>
</gene>
<evidence type="ECO:0000256" key="11">
    <source>
        <dbReference type="ARBA" id="ARBA00023049"/>
    </source>
</evidence>
<protein>
    <submittedName>
        <fullName evidence="17">Intermembrane space AAA protease-like protein IAP-1</fullName>
    </submittedName>
</protein>
<evidence type="ECO:0000256" key="3">
    <source>
        <dbReference type="ARBA" id="ARBA00010044"/>
    </source>
</evidence>
<evidence type="ECO:0000313" key="18">
    <source>
        <dbReference type="Proteomes" id="UP000700596"/>
    </source>
</evidence>
<evidence type="ECO:0000313" key="17">
    <source>
        <dbReference type="EMBL" id="KAH7135888.1"/>
    </source>
</evidence>
<dbReference type="HAMAP" id="MF_01458">
    <property type="entry name" value="FtsH"/>
    <property type="match status" value="1"/>
</dbReference>
<comment type="caution">
    <text evidence="17">The sequence shown here is derived from an EMBL/GenBank/DDBJ whole genome shotgun (WGS) entry which is preliminary data.</text>
</comment>
<dbReference type="InterPro" id="IPR048438">
    <property type="entry name" value="Yme1-like_N"/>
</dbReference>
<dbReference type="Pfam" id="PF21232">
    <property type="entry name" value="Yme1-like_N"/>
    <property type="match status" value="1"/>
</dbReference>
<evidence type="ECO:0000256" key="12">
    <source>
        <dbReference type="ARBA" id="ARBA00023136"/>
    </source>
</evidence>
<evidence type="ECO:0000256" key="13">
    <source>
        <dbReference type="SAM" id="Coils"/>
    </source>
</evidence>
<dbReference type="InterPro" id="IPR027417">
    <property type="entry name" value="P-loop_NTPase"/>
</dbReference>
<dbReference type="SMART" id="SM00382">
    <property type="entry name" value="AAA"/>
    <property type="match status" value="1"/>
</dbReference>
<accession>A0A9P9IUG3</accession>
<keyword evidence="18" id="KW-1185">Reference proteome</keyword>
<evidence type="ECO:0000256" key="1">
    <source>
        <dbReference type="ARBA" id="ARBA00001947"/>
    </source>
</evidence>
<evidence type="ECO:0000256" key="6">
    <source>
        <dbReference type="ARBA" id="ARBA00022723"/>
    </source>
</evidence>
<reference evidence="17" key="1">
    <citation type="journal article" date="2021" name="Nat. Commun.">
        <title>Genetic determinants of endophytism in the Arabidopsis root mycobiome.</title>
        <authorList>
            <person name="Mesny F."/>
            <person name="Miyauchi S."/>
            <person name="Thiergart T."/>
            <person name="Pickel B."/>
            <person name="Atanasova L."/>
            <person name="Karlsson M."/>
            <person name="Huettel B."/>
            <person name="Barry K.W."/>
            <person name="Haridas S."/>
            <person name="Chen C."/>
            <person name="Bauer D."/>
            <person name="Andreopoulos W."/>
            <person name="Pangilinan J."/>
            <person name="LaButti K."/>
            <person name="Riley R."/>
            <person name="Lipzen A."/>
            <person name="Clum A."/>
            <person name="Drula E."/>
            <person name="Henrissat B."/>
            <person name="Kohler A."/>
            <person name="Grigoriev I.V."/>
            <person name="Martin F.M."/>
            <person name="Hacquard S."/>
        </authorList>
    </citation>
    <scope>NUCLEOTIDE SEQUENCE</scope>
    <source>
        <strain evidence="17">MPI-CAGE-CH-0243</strain>
    </source>
</reference>
<keyword evidence="9" id="KW-0862">Zinc</keyword>
<keyword evidence="12 15" id="KW-0472">Membrane</keyword>
<dbReference type="GO" id="GO:0046872">
    <property type="term" value="F:metal ion binding"/>
    <property type="evidence" value="ECO:0007669"/>
    <property type="project" value="UniProtKB-KW"/>
</dbReference>
<dbReference type="SUPFAM" id="SSF140990">
    <property type="entry name" value="FtsH protease domain-like"/>
    <property type="match status" value="1"/>
</dbReference>
<dbReference type="InterPro" id="IPR003593">
    <property type="entry name" value="AAA+_ATPase"/>
</dbReference>
<dbReference type="OrthoDB" id="1413014at2759"/>
<dbReference type="GO" id="GO:0005743">
    <property type="term" value="C:mitochondrial inner membrane"/>
    <property type="evidence" value="ECO:0007669"/>
    <property type="project" value="TreeGrafter"/>
</dbReference>
<proteinExistence type="inferred from homology"/>
<dbReference type="GO" id="GO:0005524">
    <property type="term" value="F:ATP binding"/>
    <property type="evidence" value="ECO:0007669"/>
    <property type="project" value="UniProtKB-KW"/>
</dbReference>
<dbReference type="FunFam" id="1.20.58.760:FF:000001">
    <property type="entry name" value="ATP-dependent zinc metalloprotease FtsH"/>
    <property type="match status" value="1"/>
</dbReference>
<comment type="cofactor">
    <cofactor evidence="1">
        <name>Zn(2+)</name>
        <dbReference type="ChEBI" id="CHEBI:29105"/>
    </cofactor>
</comment>
<dbReference type="NCBIfam" id="TIGR01241">
    <property type="entry name" value="FtsH_fam"/>
    <property type="match status" value="1"/>
</dbReference>